<evidence type="ECO:0000313" key="2">
    <source>
        <dbReference type="Proteomes" id="UP000004169"/>
    </source>
</evidence>
<evidence type="ECO:0000313" key="1">
    <source>
        <dbReference type="EMBL" id="CCG43321.1"/>
    </source>
</evidence>
<name>H8FY83_MAGML</name>
<gene>
    <name evidence="1" type="ORF">PHAMO_80112</name>
</gene>
<dbReference type="STRING" id="1150626.PHAMO_80112"/>
<comment type="caution">
    <text evidence="1">The sequence shown here is derived from an EMBL/GenBank/DDBJ whole genome shotgun (WGS) entry which is preliminary data.</text>
</comment>
<dbReference type="AlphaFoldDB" id="H8FY83"/>
<dbReference type="eggNOG" id="COG5534">
    <property type="taxonomic scope" value="Bacteria"/>
</dbReference>
<dbReference type="Pfam" id="PF10134">
    <property type="entry name" value="RPA"/>
    <property type="match status" value="1"/>
</dbReference>
<accession>H8FY83</accession>
<sequence>MLNLCEESEHRVQARNIGCNMTDQVDLFLDSLMNAPIKDERATMEFPFFCLTKKPRTTPMVYNDGKVKIEIKPGSAGIATIWDKDILIYAASIINERIERGMPAERRIVVPAYDILKVCQRGTGKRSYELLLDALERLRATTILTNLTSAEERERRGFGWIDNFRVVERLDKNSKPIMAGVEIWLNEWMFRAVVKERRVLSIDRAYFKLTMGLERRLYELARKHCGYQPRWDIGMARLREKCGAEGPLRNFKVDLKTIIERDSLPGYRMHLMFDATSDMIKGLKADGYDIPPRYGGNDRIVVRFMRKNEAEVLTPQAVDM</sequence>
<organism evidence="1 2">
    <name type="scientific">Magnetospirillum molischianum DSM 120</name>
    <dbReference type="NCBI Taxonomy" id="1150626"/>
    <lineage>
        <taxon>Bacteria</taxon>
        <taxon>Pseudomonadati</taxon>
        <taxon>Pseudomonadota</taxon>
        <taxon>Alphaproteobacteria</taxon>
        <taxon>Rhodospirillales</taxon>
        <taxon>Rhodospirillaceae</taxon>
        <taxon>Magnetospirillum</taxon>
    </lineage>
</organism>
<protein>
    <submittedName>
        <fullName evidence="1">Uncharacterized protein</fullName>
    </submittedName>
</protein>
<dbReference type="OrthoDB" id="581589at2"/>
<dbReference type="InterPro" id="IPR018777">
    <property type="entry name" value="Replication_initiator_prot_A"/>
</dbReference>
<proteinExistence type="predicted"/>
<reference evidence="1 2" key="1">
    <citation type="journal article" date="2012" name="J. Bacteriol.">
        <title>Draft Genome Sequence of the Purple Photosynthetic Bacterium Phaeospirillum molischianum DSM120, a Particularly Versatile Bacterium.</title>
        <authorList>
            <person name="Duquesne K."/>
            <person name="Prima V."/>
            <person name="Ji B."/>
            <person name="Rouy Z."/>
            <person name="Medigue C."/>
            <person name="Talla E."/>
            <person name="Sturgis J.N."/>
        </authorList>
    </citation>
    <scope>NUCLEOTIDE SEQUENCE [LARGE SCALE GENOMIC DNA]</scope>
    <source>
        <strain evidence="2">DSM120</strain>
    </source>
</reference>
<dbReference type="EMBL" id="CAHP01000060">
    <property type="protein sequence ID" value="CCG43321.1"/>
    <property type="molecule type" value="Genomic_DNA"/>
</dbReference>
<keyword evidence="2" id="KW-1185">Reference proteome</keyword>
<dbReference type="Proteomes" id="UP000004169">
    <property type="component" value="Unassembled WGS sequence"/>
</dbReference>